<dbReference type="GO" id="GO:0043161">
    <property type="term" value="P:proteasome-mediated ubiquitin-dependent protein catabolic process"/>
    <property type="evidence" value="ECO:0000318"/>
    <property type="project" value="GO_Central"/>
</dbReference>
<evidence type="ECO:0000313" key="11">
    <source>
        <dbReference type="Proteomes" id="UP000001554"/>
    </source>
</evidence>
<dbReference type="Gene3D" id="2.60.40.10">
    <property type="entry name" value="Immunoglobulins"/>
    <property type="match status" value="1"/>
</dbReference>
<evidence type="ECO:0000256" key="6">
    <source>
        <dbReference type="PROSITE-ProRule" id="PRU00024"/>
    </source>
</evidence>
<dbReference type="PROSITE" id="PS50194">
    <property type="entry name" value="FILAMIN_REPEAT"/>
    <property type="match status" value="1"/>
</dbReference>
<dbReference type="PROSITE" id="PS50119">
    <property type="entry name" value="ZF_BBOX"/>
    <property type="match status" value="1"/>
</dbReference>
<evidence type="ECO:0000259" key="10">
    <source>
        <dbReference type="PROSITE" id="PS50119"/>
    </source>
</evidence>
<dbReference type="SUPFAM" id="SSF101898">
    <property type="entry name" value="NHL repeat"/>
    <property type="match status" value="1"/>
</dbReference>
<dbReference type="SMART" id="SM00502">
    <property type="entry name" value="BBC"/>
    <property type="match status" value="1"/>
</dbReference>
<dbReference type="Pfam" id="PF00643">
    <property type="entry name" value="zf-B_box"/>
    <property type="match status" value="1"/>
</dbReference>
<dbReference type="PANTHER" id="PTHR25462:SF229">
    <property type="entry name" value="TRANSCRIPTION INTERMEDIARY FACTOR 1-BETA"/>
    <property type="match status" value="1"/>
</dbReference>
<dbReference type="PANTHER" id="PTHR25462">
    <property type="entry name" value="BONUS, ISOFORM C-RELATED"/>
    <property type="match status" value="1"/>
</dbReference>
<dbReference type="OMA" id="WGIDIDS"/>
<feature type="repeat" description="Filamin" evidence="7">
    <location>
        <begin position="241"/>
        <end position="339"/>
    </location>
</feature>
<dbReference type="OrthoDB" id="2399539at2759"/>
<dbReference type="Pfam" id="PF00630">
    <property type="entry name" value="Filamin"/>
    <property type="match status" value="1"/>
</dbReference>
<dbReference type="GeneID" id="118425702"/>
<name>A0A9J7N5F2_BRAFL</name>
<dbReference type="InterPro" id="IPR047153">
    <property type="entry name" value="TRIM45/56/19-like"/>
</dbReference>
<keyword evidence="4 6" id="KW-0863">Zinc-finger</keyword>
<evidence type="ECO:0000256" key="4">
    <source>
        <dbReference type="ARBA" id="ARBA00022771"/>
    </source>
</evidence>
<dbReference type="InterPro" id="IPR003649">
    <property type="entry name" value="Bbox_C"/>
</dbReference>
<evidence type="ECO:0000256" key="9">
    <source>
        <dbReference type="SAM" id="MobiDB-lite"/>
    </source>
</evidence>
<dbReference type="InterPro" id="IPR014756">
    <property type="entry name" value="Ig_E-set"/>
</dbReference>
<dbReference type="GO" id="GO:0061630">
    <property type="term" value="F:ubiquitin protein ligase activity"/>
    <property type="evidence" value="ECO:0000318"/>
    <property type="project" value="GO_Central"/>
</dbReference>
<accession>A0A9J7N5F2</accession>
<feature type="repeat" description="NHL" evidence="8">
    <location>
        <begin position="346"/>
        <end position="384"/>
    </location>
</feature>
<dbReference type="InterPro" id="IPR013783">
    <property type="entry name" value="Ig-like_fold"/>
</dbReference>
<reference evidence="11" key="1">
    <citation type="journal article" date="2020" name="Nat. Ecol. Evol.">
        <title>Deeply conserved synteny resolves early events in vertebrate evolution.</title>
        <authorList>
            <person name="Simakov O."/>
            <person name="Marletaz F."/>
            <person name="Yue J.X."/>
            <person name="O'Connell B."/>
            <person name="Jenkins J."/>
            <person name="Brandt A."/>
            <person name="Calef R."/>
            <person name="Tung C.H."/>
            <person name="Huang T.K."/>
            <person name="Schmutz J."/>
            <person name="Satoh N."/>
            <person name="Yu J.K."/>
            <person name="Putnam N.H."/>
            <person name="Green R.E."/>
            <person name="Rokhsar D.S."/>
        </authorList>
    </citation>
    <scope>NUCLEOTIDE SEQUENCE [LARGE SCALE GENOMIC DNA]</scope>
    <source>
        <strain evidence="11">S238N-H82</strain>
    </source>
</reference>
<proteinExistence type="inferred from homology"/>
<dbReference type="AlphaFoldDB" id="A0A9J7N5F2"/>
<evidence type="ECO:0000256" key="5">
    <source>
        <dbReference type="ARBA" id="ARBA00022833"/>
    </source>
</evidence>
<dbReference type="InterPro" id="IPR017868">
    <property type="entry name" value="Filamin/ABP280_repeat-like"/>
</dbReference>
<dbReference type="Proteomes" id="UP000001554">
    <property type="component" value="Chromosome 11"/>
</dbReference>
<protein>
    <submittedName>
        <fullName evidence="12">Tripartite motif-containing protein 2-like</fullName>
    </submittedName>
</protein>
<dbReference type="FunFam" id="2.120.10.30:FF:000151">
    <property type="entry name" value="Uncharacterized protein"/>
    <property type="match status" value="1"/>
</dbReference>
<evidence type="ECO:0000313" key="12">
    <source>
        <dbReference type="RefSeq" id="XP_035690635.1"/>
    </source>
</evidence>
<feature type="domain" description="B box-type" evidence="10">
    <location>
        <begin position="27"/>
        <end position="71"/>
    </location>
</feature>
<evidence type="ECO:0000256" key="7">
    <source>
        <dbReference type="PROSITE-ProRule" id="PRU00087"/>
    </source>
</evidence>
<feature type="region of interest" description="Disordered" evidence="9">
    <location>
        <begin position="1"/>
        <end position="25"/>
    </location>
</feature>
<dbReference type="CDD" id="cd05819">
    <property type="entry name" value="NHL"/>
    <property type="match status" value="1"/>
</dbReference>
<dbReference type="GO" id="GO:0000209">
    <property type="term" value="P:protein polyubiquitination"/>
    <property type="evidence" value="ECO:0000318"/>
    <property type="project" value="GO_Central"/>
</dbReference>
<dbReference type="InterPro" id="IPR001298">
    <property type="entry name" value="Filamin/ABP280_rpt"/>
</dbReference>
<dbReference type="FunFam" id="2.60.40.10:FF:002465">
    <property type="entry name" value="Uncharacterized protein"/>
    <property type="match status" value="1"/>
</dbReference>
<evidence type="ECO:0000256" key="1">
    <source>
        <dbReference type="ARBA" id="ARBA00008518"/>
    </source>
</evidence>
<dbReference type="InterPro" id="IPR000315">
    <property type="entry name" value="Znf_B-box"/>
</dbReference>
<dbReference type="InterPro" id="IPR011042">
    <property type="entry name" value="6-blade_b-propeller_TolB-like"/>
</dbReference>
<keyword evidence="5" id="KW-0862">Zinc</keyword>
<dbReference type="SUPFAM" id="SSF81296">
    <property type="entry name" value="E set domains"/>
    <property type="match status" value="1"/>
</dbReference>
<feature type="repeat" description="NHL" evidence="8">
    <location>
        <begin position="515"/>
        <end position="558"/>
    </location>
</feature>
<dbReference type="InterPro" id="IPR001258">
    <property type="entry name" value="NHL_repeat"/>
</dbReference>
<organism evidence="11 12">
    <name type="scientific">Branchiostoma floridae</name>
    <name type="common">Florida lancelet</name>
    <name type="synonym">Amphioxus</name>
    <dbReference type="NCBI Taxonomy" id="7739"/>
    <lineage>
        <taxon>Eukaryota</taxon>
        <taxon>Metazoa</taxon>
        <taxon>Chordata</taxon>
        <taxon>Cephalochordata</taxon>
        <taxon>Leptocardii</taxon>
        <taxon>Amphioxiformes</taxon>
        <taxon>Branchiostomatidae</taxon>
        <taxon>Branchiostoma</taxon>
    </lineage>
</organism>
<comment type="similarity">
    <text evidence="1">Belongs to the TRIM/RBCC family.</text>
</comment>
<keyword evidence="3" id="KW-0677">Repeat</keyword>
<dbReference type="Gene3D" id="2.120.10.30">
    <property type="entry name" value="TolB, C-terminal domain"/>
    <property type="match status" value="1"/>
</dbReference>
<keyword evidence="11" id="KW-1185">Reference proteome</keyword>
<evidence type="ECO:0000256" key="8">
    <source>
        <dbReference type="PROSITE-ProRule" id="PRU00504"/>
    </source>
</evidence>
<dbReference type="Pfam" id="PF01436">
    <property type="entry name" value="NHL"/>
    <property type="match status" value="2"/>
</dbReference>
<gene>
    <name evidence="12" type="primary">LOC118425702</name>
</gene>
<sequence length="602" mass="66839">MASNIKKSADFDEQNLEASDSEGGSFQPKAFCPKHEDQILTFYCDPCQTLVCVSCTVVEHRPGDKHNPVEISSIAVKKKEELQKQKAKVKPREKFVRAALNEVKMGLSELSTSADTAIEQATAYFDHLMAMLQDRKEEVITEIDSRRKEAGKCMETQIEVIEFELAGLKSAAEFCKQSLEHGSDVHVIEAEGQARQRVEELLAMPTDLTARPSQVVFSEGMAVADFRDDVARAGCVQVQHTGRVDASKCVVKRKPAVVAFSSIALLYTIGKNGHRCSVDKDDVTATLTDPLGQAIPTQLQETGMGLWEISYTPEVTGNHKLEVKINGRSLTMYPYDVRVQSSHAPVVTIGTWGLCNPTDIAVSINGEIAVVEAGLRRIKTFNTNGDSCRCFLVDGKCPWGIDIDSNRQFVVTFLSTGQAIRVYSHDTILFKTLRLDCLRNPTGVAVLKDGRMVVADKQQKSCLLLKPDGSFIREIGKGQLQYPWFIAVDESRDRFYVTDCRAHKVFVFDLEGKLKFSFGKQGQNEGELECPTGIRVDPAGNIIVINRDNGHLQVFDPDGMYQRTVATVKRGCHQGIALTPDGYLAVVCSHRQWGCIELYRYK</sequence>
<dbReference type="KEGG" id="bfo:118425702"/>
<dbReference type="PROSITE" id="PS51125">
    <property type="entry name" value="NHL"/>
    <property type="match status" value="3"/>
</dbReference>
<dbReference type="SMART" id="SM00336">
    <property type="entry name" value="BBOX"/>
    <property type="match status" value="1"/>
</dbReference>
<reference evidence="12" key="2">
    <citation type="submission" date="2025-08" db="UniProtKB">
        <authorList>
            <consortium name="RefSeq"/>
        </authorList>
    </citation>
    <scope>IDENTIFICATION</scope>
    <source>
        <strain evidence="12">S238N-H82</strain>
        <tissue evidence="12">Testes</tissue>
    </source>
</reference>
<dbReference type="GO" id="GO:0008270">
    <property type="term" value="F:zinc ion binding"/>
    <property type="evidence" value="ECO:0007669"/>
    <property type="project" value="UniProtKB-KW"/>
</dbReference>
<dbReference type="SUPFAM" id="SSF57845">
    <property type="entry name" value="B-box zinc-binding domain"/>
    <property type="match status" value="1"/>
</dbReference>
<dbReference type="RefSeq" id="XP_035690635.1">
    <property type="nucleotide sequence ID" value="XM_035834742.1"/>
</dbReference>
<dbReference type="SMART" id="SM00557">
    <property type="entry name" value="IG_FLMN"/>
    <property type="match status" value="1"/>
</dbReference>
<dbReference type="Gene3D" id="3.30.160.60">
    <property type="entry name" value="Classic Zinc Finger"/>
    <property type="match status" value="1"/>
</dbReference>
<evidence type="ECO:0000256" key="2">
    <source>
        <dbReference type="ARBA" id="ARBA00022723"/>
    </source>
</evidence>
<evidence type="ECO:0000256" key="3">
    <source>
        <dbReference type="ARBA" id="ARBA00022737"/>
    </source>
</evidence>
<keyword evidence="2" id="KW-0479">Metal-binding</keyword>
<feature type="repeat" description="NHL" evidence="8">
    <location>
        <begin position="469"/>
        <end position="511"/>
    </location>
</feature>